<reference evidence="1 2" key="2">
    <citation type="submission" date="2018-11" db="EMBL/GenBank/DDBJ databases">
        <authorList>
            <consortium name="Pathogen Informatics"/>
        </authorList>
    </citation>
    <scope>NUCLEOTIDE SEQUENCE [LARGE SCALE GENOMIC DNA]</scope>
</reference>
<sequence length="108" mass="12077">MVLLRNELNFGNVFSESVEGGYEILAVDVFSPYGTLRILSDLTEGDRLFLMLGDFNMPEVQGVHINGWNLLIIGCLCSKDAYVAQEKTLSHEANSRAEHGNTTFDMYL</sequence>
<dbReference type="EMBL" id="UYSL01020385">
    <property type="protein sequence ID" value="VDL74369.1"/>
    <property type="molecule type" value="Genomic_DNA"/>
</dbReference>
<proteinExistence type="predicted"/>
<dbReference type="Proteomes" id="UP000271162">
    <property type="component" value="Unassembled WGS sequence"/>
</dbReference>
<dbReference type="AlphaFoldDB" id="A0A0N4Y4G0"/>
<keyword evidence="2" id="KW-1185">Reference proteome</keyword>
<name>A0A0N4Y4G0_NIPBR</name>
<protein>
    <submittedName>
        <fullName evidence="3">Reverse transcriptase domain-containing protein</fullName>
    </submittedName>
</protein>
<reference evidence="3" key="1">
    <citation type="submission" date="2017-02" db="UniProtKB">
        <authorList>
            <consortium name="WormBaseParasite"/>
        </authorList>
    </citation>
    <scope>IDENTIFICATION</scope>
</reference>
<accession>A0A0N4Y4G0</accession>
<evidence type="ECO:0000313" key="2">
    <source>
        <dbReference type="Proteomes" id="UP000271162"/>
    </source>
</evidence>
<evidence type="ECO:0000313" key="1">
    <source>
        <dbReference type="EMBL" id="VDL74369.1"/>
    </source>
</evidence>
<gene>
    <name evidence="1" type="ORF">NBR_LOCUS10780</name>
</gene>
<dbReference type="WBParaSite" id="NBR_0001077901-mRNA-1">
    <property type="protein sequence ID" value="NBR_0001077901-mRNA-1"/>
    <property type="gene ID" value="NBR_0001077901"/>
</dbReference>
<evidence type="ECO:0000313" key="3">
    <source>
        <dbReference type="WBParaSite" id="NBR_0001077901-mRNA-1"/>
    </source>
</evidence>
<organism evidence="3">
    <name type="scientific">Nippostrongylus brasiliensis</name>
    <name type="common">Rat hookworm</name>
    <dbReference type="NCBI Taxonomy" id="27835"/>
    <lineage>
        <taxon>Eukaryota</taxon>
        <taxon>Metazoa</taxon>
        <taxon>Ecdysozoa</taxon>
        <taxon>Nematoda</taxon>
        <taxon>Chromadorea</taxon>
        <taxon>Rhabditida</taxon>
        <taxon>Rhabditina</taxon>
        <taxon>Rhabditomorpha</taxon>
        <taxon>Strongyloidea</taxon>
        <taxon>Heligmosomidae</taxon>
        <taxon>Nippostrongylus</taxon>
    </lineage>
</organism>